<evidence type="ECO:0000313" key="1">
    <source>
        <dbReference type="EMBL" id="WCG22441.1"/>
    </source>
</evidence>
<evidence type="ECO:0000313" key="2">
    <source>
        <dbReference type="Proteomes" id="UP001179600"/>
    </source>
</evidence>
<dbReference type="Proteomes" id="UP001179600">
    <property type="component" value="Chromosome"/>
</dbReference>
<proteinExistence type="predicted"/>
<name>A0AAE9XEU6_9ENTE</name>
<dbReference type="RefSeq" id="WP_248852332.1">
    <property type="nucleotide sequence ID" value="NZ_CP097044.1"/>
</dbReference>
<dbReference type="EMBL" id="CP116507">
    <property type="protein sequence ID" value="WCG22441.1"/>
    <property type="molecule type" value="Genomic_DNA"/>
</dbReference>
<dbReference type="Pfam" id="PF22652">
    <property type="entry name" value="DUF7006"/>
    <property type="match status" value="1"/>
</dbReference>
<dbReference type="InterPro" id="IPR054275">
    <property type="entry name" value="DUF7006"/>
</dbReference>
<organism evidence="1 2">
    <name type="scientific">Vagococcus lutrae</name>
    <dbReference type="NCBI Taxonomy" id="81947"/>
    <lineage>
        <taxon>Bacteria</taxon>
        <taxon>Bacillati</taxon>
        <taxon>Bacillota</taxon>
        <taxon>Bacilli</taxon>
        <taxon>Lactobacillales</taxon>
        <taxon>Enterococcaceae</taxon>
        <taxon>Vagococcus</taxon>
    </lineage>
</organism>
<protein>
    <submittedName>
        <fullName evidence="1">Uncharacterized protein</fullName>
    </submittedName>
</protein>
<sequence>MRWKKMNNLGTAQKLWEVDINQRVTFVSEMERRVLLEYFNRLKIQAETLIENIHSDNFFENLSYLIGIDRKLQLFFSFLNPRDFRIVDYDAERLIDLVEEDYQVYHHEQLSLEAYPLNKYSLLYEIR</sequence>
<accession>A0AAE9XEU6</accession>
<reference evidence="1" key="1">
    <citation type="submission" date="2023-01" db="EMBL/GenBank/DDBJ databases">
        <title>Oxazolidinone resistance genes in florfenicol resistant enterococci from beef cattle and veal calves at slaughter.</title>
        <authorList>
            <person name="Biggel M."/>
        </authorList>
    </citation>
    <scope>NUCLEOTIDE SEQUENCE</scope>
    <source>
        <strain evidence="1">K204-1</strain>
    </source>
</reference>
<dbReference type="AlphaFoldDB" id="A0AAE9XEU6"/>
<gene>
    <name evidence="1" type="ORF">PML95_08575</name>
</gene>